<protein>
    <submittedName>
        <fullName evidence="2">TlpA family protein disulfide reductase</fullName>
    </submittedName>
</protein>
<feature type="domain" description="Thioredoxin" evidence="1">
    <location>
        <begin position="41"/>
        <end position="194"/>
    </location>
</feature>
<evidence type="ECO:0000313" key="2">
    <source>
        <dbReference type="EMBL" id="PST84006.1"/>
    </source>
</evidence>
<accession>A0A2T3HNK2</accession>
<evidence type="ECO:0000259" key="1">
    <source>
        <dbReference type="PROSITE" id="PS51352"/>
    </source>
</evidence>
<dbReference type="RefSeq" id="WP_107213998.1">
    <property type="nucleotide sequence ID" value="NZ_KZ686268.1"/>
</dbReference>
<dbReference type="InterPro" id="IPR013766">
    <property type="entry name" value="Thioredoxin_domain"/>
</dbReference>
<dbReference type="GO" id="GO:0016491">
    <property type="term" value="F:oxidoreductase activity"/>
    <property type="evidence" value="ECO:0007669"/>
    <property type="project" value="InterPro"/>
</dbReference>
<dbReference type="CDD" id="cd02966">
    <property type="entry name" value="TlpA_like_family"/>
    <property type="match status" value="1"/>
</dbReference>
<dbReference type="Proteomes" id="UP000240912">
    <property type="component" value="Unassembled WGS sequence"/>
</dbReference>
<name>A0A2T3HNK2_9SPHI</name>
<dbReference type="AlphaFoldDB" id="A0A2T3HNK2"/>
<organism evidence="2 3">
    <name type="scientific">Pedobacter yulinensis</name>
    <dbReference type="NCBI Taxonomy" id="2126353"/>
    <lineage>
        <taxon>Bacteria</taxon>
        <taxon>Pseudomonadati</taxon>
        <taxon>Bacteroidota</taxon>
        <taxon>Sphingobacteriia</taxon>
        <taxon>Sphingobacteriales</taxon>
        <taxon>Sphingobacteriaceae</taxon>
        <taxon>Pedobacter</taxon>
    </lineage>
</organism>
<reference evidence="2 3" key="1">
    <citation type="submission" date="2018-03" db="EMBL/GenBank/DDBJ databases">
        <authorList>
            <person name="Keele B.F."/>
        </authorList>
    </citation>
    <scope>NUCLEOTIDE SEQUENCE [LARGE SCALE GENOMIC DNA]</scope>
    <source>
        <strain evidence="2 3">YL28-9</strain>
    </source>
</reference>
<dbReference type="PROSITE" id="PS51352">
    <property type="entry name" value="THIOREDOXIN_2"/>
    <property type="match status" value="1"/>
</dbReference>
<dbReference type="PANTHER" id="PTHR42852">
    <property type="entry name" value="THIOL:DISULFIDE INTERCHANGE PROTEIN DSBE"/>
    <property type="match status" value="1"/>
</dbReference>
<evidence type="ECO:0000313" key="3">
    <source>
        <dbReference type="Proteomes" id="UP000240912"/>
    </source>
</evidence>
<proteinExistence type="predicted"/>
<dbReference type="EMBL" id="PYLS01000004">
    <property type="protein sequence ID" value="PST84006.1"/>
    <property type="molecule type" value="Genomic_DNA"/>
</dbReference>
<dbReference type="Pfam" id="PF08534">
    <property type="entry name" value="Redoxin"/>
    <property type="match status" value="1"/>
</dbReference>
<keyword evidence="3" id="KW-1185">Reference proteome</keyword>
<dbReference type="SUPFAM" id="SSF52833">
    <property type="entry name" value="Thioredoxin-like"/>
    <property type="match status" value="1"/>
</dbReference>
<dbReference type="InterPro" id="IPR036249">
    <property type="entry name" value="Thioredoxin-like_sf"/>
</dbReference>
<sequence length="197" mass="22264">MSRLHLNRKLTGRILNLLVLALLTAVLFMPGVRPVLMRGLMQLGLFRPNTREQPAAVAGLDAVRFRGSGGQAIDLTALRGKVVFINFWASWCPPCIAEMPALEALYHQFKNDERFVFLFVDADGNLEAARKFLDERQWKIPAYIAASAVPDELLNGTLPTTVIFDKRGRRVFRHEGLADYSSRRFKDYLSDLANRSD</sequence>
<dbReference type="Gene3D" id="3.40.30.10">
    <property type="entry name" value="Glutaredoxin"/>
    <property type="match status" value="1"/>
</dbReference>
<gene>
    <name evidence="2" type="ORF">C7T94_04515</name>
</gene>
<comment type="caution">
    <text evidence="2">The sequence shown here is derived from an EMBL/GenBank/DDBJ whole genome shotgun (WGS) entry which is preliminary data.</text>
</comment>
<dbReference type="InterPro" id="IPR013740">
    <property type="entry name" value="Redoxin"/>
</dbReference>
<dbReference type="PANTHER" id="PTHR42852:SF18">
    <property type="entry name" value="CHROMOSOME UNDETERMINED SCAFFOLD_47, WHOLE GENOME SHOTGUN SEQUENCE"/>
    <property type="match status" value="1"/>
</dbReference>
<dbReference type="OrthoDB" id="9815205at2"/>
<dbReference type="InterPro" id="IPR050553">
    <property type="entry name" value="Thioredoxin_ResA/DsbE_sf"/>
</dbReference>